<accession>A0A8K0JZL5</accession>
<feature type="compositionally biased region" description="Basic residues" evidence="1">
    <location>
        <begin position="69"/>
        <end position="78"/>
    </location>
</feature>
<reference evidence="2" key="2">
    <citation type="submission" date="2017-10" db="EMBL/GenBank/DDBJ databases">
        <title>Ladona fulva Genome sequencing and assembly.</title>
        <authorList>
            <person name="Murali S."/>
            <person name="Richards S."/>
            <person name="Bandaranaike D."/>
            <person name="Bellair M."/>
            <person name="Blankenburg K."/>
            <person name="Chao H."/>
            <person name="Dinh H."/>
            <person name="Doddapaneni H."/>
            <person name="Dugan-Rocha S."/>
            <person name="Elkadiri S."/>
            <person name="Gnanaolivu R."/>
            <person name="Hernandez B."/>
            <person name="Skinner E."/>
            <person name="Javaid M."/>
            <person name="Lee S."/>
            <person name="Li M."/>
            <person name="Ming W."/>
            <person name="Munidasa M."/>
            <person name="Muniz J."/>
            <person name="Nguyen L."/>
            <person name="Hughes D."/>
            <person name="Osuji N."/>
            <person name="Pu L.-L."/>
            <person name="Puazo M."/>
            <person name="Qu C."/>
            <person name="Quiroz J."/>
            <person name="Raj R."/>
            <person name="Weissenberger G."/>
            <person name="Xin Y."/>
            <person name="Zou X."/>
            <person name="Han Y."/>
            <person name="Worley K."/>
            <person name="Muzny D."/>
            <person name="Gibbs R."/>
        </authorList>
    </citation>
    <scope>NUCLEOTIDE SEQUENCE</scope>
    <source>
        <strain evidence="2">Sampled in the wild</strain>
    </source>
</reference>
<dbReference type="Proteomes" id="UP000792457">
    <property type="component" value="Unassembled WGS sequence"/>
</dbReference>
<gene>
    <name evidence="2" type="ORF">J437_LFUL004179</name>
</gene>
<evidence type="ECO:0000313" key="3">
    <source>
        <dbReference type="Proteomes" id="UP000792457"/>
    </source>
</evidence>
<sequence>MEENFCSRSSEFSSLFTQVCEATQRLRKKISLGWRWSTVLGELQITIGDKEEEEPTKSSTESDAPLGGKNHHAKHHITRQSPPPDCRHITTRQPTLSGCHHHLARRPTPAGHRHLFTGRPTTPGRHHHITRQPFGLPFSQPSARIKSPGDQGDQGSRSRESPRHVSRRESPTPTWGSLLDLRPARPPWRIWSAWPRMKEPLKRIDRLIRDCGKRWLSLPQRASPEVLYIQQW</sequence>
<organism evidence="2 3">
    <name type="scientific">Ladona fulva</name>
    <name type="common">Scarce chaser dragonfly</name>
    <name type="synonym">Libellula fulva</name>
    <dbReference type="NCBI Taxonomy" id="123851"/>
    <lineage>
        <taxon>Eukaryota</taxon>
        <taxon>Metazoa</taxon>
        <taxon>Ecdysozoa</taxon>
        <taxon>Arthropoda</taxon>
        <taxon>Hexapoda</taxon>
        <taxon>Insecta</taxon>
        <taxon>Pterygota</taxon>
        <taxon>Palaeoptera</taxon>
        <taxon>Odonata</taxon>
        <taxon>Epiprocta</taxon>
        <taxon>Anisoptera</taxon>
        <taxon>Libelluloidea</taxon>
        <taxon>Libellulidae</taxon>
        <taxon>Ladona</taxon>
    </lineage>
</organism>
<name>A0A8K0JZL5_LADFU</name>
<comment type="caution">
    <text evidence="2">The sequence shown here is derived from an EMBL/GenBank/DDBJ whole genome shotgun (WGS) entry which is preliminary data.</text>
</comment>
<feature type="compositionally biased region" description="Basic residues" evidence="1">
    <location>
        <begin position="99"/>
        <end position="116"/>
    </location>
</feature>
<keyword evidence="3" id="KW-1185">Reference proteome</keyword>
<protein>
    <submittedName>
        <fullName evidence="2">Uncharacterized protein</fullName>
    </submittedName>
</protein>
<feature type="compositionally biased region" description="Basic and acidic residues" evidence="1">
    <location>
        <begin position="156"/>
        <end position="170"/>
    </location>
</feature>
<dbReference type="EMBL" id="KZ308244">
    <property type="protein sequence ID" value="KAG8225610.1"/>
    <property type="molecule type" value="Genomic_DNA"/>
</dbReference>
<proteinExistence type="predicted"/>
<feature type="region of interest" description="Disordered" evidence="1">
    <location>
        <begin position="47"/>
        <end position="178"/>
    </location>
</feature>
<evidence type="ECO:0000313" key="2">
    <source>
        <dbReference type="EMBL" id="KAG8225610.1"/>
    </source>
</evidence>
<evidence type="ECO:0000256" key="1">
    <source>
        <dbReference type="SAM" id="MobiDB-lite"/>
    </source>
</evidence>
<reference evidence="2" key="1">
    <citation type="submission" date="2013-04" db="EMBL/GenBank/DDBJ databases">
        <authorList>
            <person name="Qu J."/>
            <person name="Murali S.C."/>
            <person name="Bandaranaike D."/>
            <person name="Bellair M."/>
            <person name="Blankenburg K."/>
            <person name="Chao H."/>
            <person name="Dinh H."/>
            <person name="Doddapaneni H."/>
            <person name="Downs B."/>
            <person name="Dugan-Rocha S."/>
            <person name="Elkadiri S."/>
            <person name="Gnanaolivu R.D."/>
            <person name="Hernandez B."/>
            <person name="Javaid M."/>
            <person name="Jayaseelan J.C."/>
            <person name="Lee S."/>
            <person name="Li M."/>
            <person name="Ming W."/>
            <person name="Munidasa M."/>
            <person name="Muniz J."/>
            <person name="Nguyen L."/>
            <person name="Ongeri F."/>
            <person name="Osuji N."/>
            <person name="Pu L.-L."/>
            <person name="Puazo M."/>
            <person name="Qu C."/>
            <person name="Quiroz J."/>
            <person name="Raj R."/>
            <person name="Weissenberger G."/>
            <person name="Xin Y."/>
            <person name="Zou X."/>
            <person name="Han Y."/>
            <person name="Richards S."/>
            <person name="Worley K."/>
            <person name="Muzny D."/>
            <person name="Gibbs R."/>
        </authorList>
    </citation>
    <scope>NUCLEOTIDE SEQUENCE</scope>
    <source>
        <strain evidence="2">Sampled in the wild</strain>
    </source>
</reference>
<dbReference type="AlphaFoldDB" id="A0A8K0JZL5"/>